<keyword evidence="8" id="KW-1185">Reference proteome</keyword>
<dbReference type="OrthoDB" id="4054020at2"/>
<reference evidence="7 8" key="1">
    <citation type="submission" date="2018-08" db="EMBL/GenBank/DDBJ databases">
        <title>Sequencing the genomes of 1000 actinobacteria strains.</title>
        <authorList>
            <person name="Klenk H.-P."/>
        </authorList>
    </citation>
    <scope>NUCLEOTIDE SEQUENCE [LARGE SCALE GENOMIC DNA]</scope>
    <source>
        <strain evidence="7 8">DSM 43927</strain>
    </source>
</reference>
<protein>
    <submittedName>
        <fullName evidence="7">DNA-binding SARP family transcriptional activator</fullName>
    </submittedName>
</protein>
<dbReference type="CDD" id="cd15831">
    <property type="entry name" value="BTAD"/>
    <property type="match status" value="1"/>
</dbReference>
<evidence type="ECO:0000256" key="1">
    <source>
        <dbReference type="ARBA" id="ARBA00005820"/>
    </source>
</evidence>
<dbReference type="InterPro" id="IPR051677">
    <property type="entry name" value="AfsR-DnrI-RedD_regulator"/>
</dbReference>
<comment type="similarity">
    <text evidence="1">Belongs to the AfsR/DnrI/RedD regulatory family.</text>
</comment>
<dbReference type="GO" id="GO:0000160">
    <property type="term" value="P:phosphorelay signal transduction system"/>
    <property type="evidence" value="ECO:0007669"/>
    <property type="project" value="InterPro"/>
</dbReference>
<dbReference type="InterPro" id="IPR036388">
    <property type="entry name" value="WH-like_DNA-bd_sf"/>
</dbReference>
<dbReference type="Proteomes" id="UP000256661">
    <property type="component" value="Unassembled WGS sequence"/>
</dbReference>
<feature type="domain" description="OmpR/PhoB-type" evidence="6">
    <location>
        <begin position="1"/>
        <end position="97"/>
    </location>
</feature>
<dbReference type="Gene3D" id="1.25.40.10">
    <property type="entry name" value="Tetratricopeptide repeat domain"/>
    <property type="match status" value="1"/>
</dbReference>
<dbReference type="InterPro" id="IPR001867">
    <property type="entry name" value="OmpR/PhoB-type_DNA-bd"/>
</dbReference>
<evidence type="ECO:0000256" key="4">
    <source>
        <dbReference type="ARBA" id="ARBA00023163"/>
    </source>
</evidence>
<name>A0A3D9STG5_9ACTN</name>
<dbReference type="PROSITE" id="PS51755">
    <property type="entry name" value="OMPR_PHOB"/>
    <property type="match status" value="1"/>
</dbReference>
<dbReference type="RefSeq" id="WP_116021940.1">
    <property type="nucleotide sequence ID" value="NZ_QTTT01000001.1"/>
</dbReference>
<evidence type="ECO:0000313" key="7">
    <source>
        <dbReference type="EMBL" id="REE96265.1"/>
    </source>
</evidence>
<organism evidence="7 8">
    <name type="scientific">Thermomonospora umbrina</name>
    <dbReference type="NCBI Taxonomy" id="111806"/>
    <lineage>
        <taxon>Bacteria</taxon>
        <taxon>Bacillati</taxon>
        <taxon>Actinomycetota</taxon>
        <taxon>Actinomycetes</taxon>
        <taxon>Streptosporangiales</taxon>
        <taxon>Thermomonosporaceae</taxon>
        <taxon>Thermomonospora</taxon>
    </lineage>
</organism>
<dbReference type="AlphaFoldDB" id="A0A3D9STG5"/>
<evidence type="ECO:0000259" key="6">
    <source>
        <dbReference type="PROSITE" id="PS51755"/>
    </source>
</evidence>
<dbReference type="PANTHER" id="PTHR35807:SF1">
    <property type="entry name" value="TRANSCRIPTIONAL REGULATOR REDD"/>
    <property type="match status" value="1"/>
</dbReference>
<proteinExistence type="inferred from homology"/>
<dbReference type="SMART" id="SM01043">
    <property type="entry name" value="BTAD"/>
    <property type="match status" value="1"/>
</dbReference>
<dbReference type="InterPro" id="IPR016032">
    <property type="entry name" value="Sig_transdc_resp-reg_C-effctor"/>
</dbReference>
<dbReference type="Pfam" id="PF00486">
    <property type="entry name" value="Trans_reg_C"/>
    <property type="match status" value="1"/>
</dbReference>
<dbReference type="InterPro" id="IPR005158">
    <property type="entry name" value="BTAD"/>
</dbReference>
<dbReference type="SUPFAM" id="SSF48452">
    <property type="entry name" value="TPR-like"/>
    <property type="match status" value="1"/>
</dbReference>
<evidence type="ECO:0000256" key="5">
    <source>
        <dbReference type="PROSITE-ProRule" id="PRU01091"/>
    </source>
</evidence>
<keyword evidence="3 5" id="KW-0238">DNA-binding</keyword>
<comment type="caution">
    <text evidence="7">The sequence shown here is derived from an EMBL/GenBank/DDBJ whole genome shotgun (WGS) entry which is preliminary data.</text>
</comment>
<evidence type="ECO:0000313" key="8">
    <source>
        <dbReference type="Proteomes" id="UP000256661"/>
    </source>
</evidence>
<dbReference type="SMART" id="SM00862">
    <property type="entry name" value="Trans_reg_C"/>
    <property type="match status" value="1"/>
</dbReference>
<gene>
    <name evidence="7" type="ORF">DFJ69_1695</name>
</gene>
<dbReference type="GO" id="GO:0003677">
    <property type="term" value="F:DNA binding"/>
    <property type="evidence" value="ECO:0007669"/>
    <property type="project" value="UniProtKB-UniRule"/>
</dbReference>
<dbReference type="PANTHER" id="PTHR35807">
    <property type="entry name" value="TRANSCRIPTIONAL REGULATOR REDD-RELATED"/>
    <property type="match status" value="1"/>
</dbReference>
<dbReference type="EMBL" id="QTTT01000001">
    <property type="protein sequence ID" value="REE96265.1"/>
    <property type="molecule type" value="Genomic_DNA"/>
</dbReference>
<dbReference type="GO" id="GO:0006355">
    <property type="term" value="P:regulation of DNA-templated transcription"/>
    <property type="evidence" value="ECO:0007669"/>
    <property type="project" value="InterPro"/>
</dbReference>
<evidence type="ECO:0000256" key="3">
    <source>
        <dbReference type="ARBA" id="ARBA00023125"/>
    </source>
</evidence>
<dbReference type="Pfam" id="PF03704">
    <property type="entry name" value="BTAD"/>
    <property type="match status" value="1"/>
</dbReference>
<keyword evidence="4" id="KW-0804">Transcription</keyword>
<dbReference type="Gene3D" id="1.10.10.10">
    <property type="entry name" value="Winged helix-like DNA-binding domain superfamily/Winged helix DNA-binding domain"/>
    <property type="match status" value="1"/>
</dbReference>
<dbReference type="InterPro" id="IPR011990">
    <property type="entry name" value="TPR-like_helical_dom_sf"/>
</dbReference>
<evidence type="ECO:0000256" key="2">
    <source>
        <dbReference type="ARBA" id="ARBA00023015"/>
    </source>
</evidence>
<feature type="DNA-binding region" description="OmpR/PhoB-type" evidence="5">
    <location>
        <begin position="1"/>
        <end position="97"/>
    </location>
</feature>
<dbReference type="SUPFAM" id="SSF46894">
    <property type="entry name" value="C-terminal effector domain of the bipartite response regulators"/>
    <property type="match status" value="1"/>
</dbReference>
<keyword evidence="2" id="KW-0805">Transcription regulation</keyword>
<accession>A0A3D9STG5</accession>
<sequence length="260" mass="28782">MEIKVLGPLTINANGRSIVPSAGKPRQLLALLTLRMGQVVFTPTMLEELWGDETPRSAATTLQTYILHLRREIAKALPDRPRTESLSTHFGGYRLDLRGGRLDLAEFDERAARGAAALERGDAAGAAEILASALGIWSGPALGNVPVGRVLELELLGMEEARMRTLERRIEADLMLGRHRHLLPELRMLAAGHPMNENFCAQLMLALYRSGHVWRALEAFRTLRETLVEELGIEPSLRLQRLHQAMLTGNPDVEPLRIGA</sequence>